<protein>
    <submittedName>
        <fullName evidence="1">CinA-like protein</fullName>
    </submittedName>
</protein>
<sequence length="72" mass="8257">MTTVRVEFFGFIPDDVLKIELAFVFCHTRHDREIVDGTIGGTNDDVDHSDQQKGTQVVLKLTIIKFCIIKYE</sequence>
<dbReference type="EMBL" id="JBEUSY010000172">
    <property type="protein sequence ID" value="KAL1242920.1"/>
    <property type="molecule type" value="Genomic_DNA"/>
</dbReference>
<gene>
    <name evidence="1" type="ORF">TSPI_05282</name>
</gene>
<dbReference type="Proteomes" id="UP001558632">
    <property type="component" value="Unassembled WGS sequence"/>
</dbReference>
<evidence type="ECO:0000313" key="1">
    <source>
        <dbReference type="EMBL" id="KAL1242920.1"/>
    </source>
</evidence>
<accession>A0ABR3KRP6</accession>
<keyword evidence="2" id="KW-1185">Reference proteome</keyword>
<comment type="caution">
    <text evidence="1">The sequence shown here is derived from an EMBL/GenBank/DDBJ whole genome shotgun (WGS) entry which is preliminary data.</text>
</comment>
<evidence type="ECO:0000313" key="2">
    <source>
        <dbReference type="Proteomes" id="UP001558632"/>
    </source>
</evidence>
<organism evidence="1 2">
    <name type="scientific">Trichinella spiralis</name>
    <name type="common">Trichina worm</name>
    <dbReference type="NCBI Taxonomy" id="6334"/>
    <lineage>
        <taxon>Eukaryota</taxon>
        <taxon>Metazoa</taxon>
        <taxon>Ecdysozoa</taxon>
        <taxon>Nematoda</taxon>
        <taxon>Enoplea</taxon>
        <taxon>Dorylaimia</taxon>
        <taxon>Trichinellida</taxon>
        <taxon>Trichinellidae</taxon>
        <taxon>Trichinella</taxon>
    </lineage>
</organism>
<reference evidence="1 2" key="1">
    <citation type="submission" date="2024-07" db="EMBL/GenBank/DDBJ databases">
        <title>Enhanced genomic and transcriptomic resources for Trichinella pseudospiralis and T. spiralis underpin the discovery of pronounced molecular differences between stages and species.</title>
        <authorList>
            <person name="Pasi K.K."/>
            <person name="La Rosa G."/>
            <person name="Gomez-Morales M.A."/>
            <person name="Tosini F."/>
            <person name="Sumanam S."/>
            <person name="Young N.D."/>
            <person name="Chang B.C."/>
            <person name="Robin G.B."/>
        </authorList>
    </citation>
    <scope>NUCLEOTIDE SEQUENCE [LARGE SCALE GENOMIC DNA]</scope>
    <source>
        <strain evidence="1">ISS534</strain>
    </source>
</reference>
<proteinExistence type="predicted"/>
<name>A0ABR3KRP6_TRISP</name>